<feature type="transmembrane region" description="Helical" evidence="2">
    <location>
        <begin position="41"/>
        <end position="58"/>
    </location>
</feature>
<proteinExistence type="predicted"/>
<gene>
    <name evidence="4" type="ORF">LXN57_10460</name>
</gene>
<organism evidence="4 5">
    <name type="scientific">Paractinoplanes hotanensis</name>
    <dbReference type="NCBI Taxonomy" id="2906497"/>
    <lineage>
        <taxon>Bacteria</taxon>
        <taxon>Bacillati</taxon>
        <taxon>Actinomycetota</taxon>
        <taxon>Actinomycetes</taxon>
        <taxon>Micromonosporales</taxon>
        <taxon>Micromonosporaceae</taxon>
        <taxon>Paractinoplanes</taxon>
    </lineage>
</organism>
<keyword evidence="2" id="KW-0812">Transmembrane</keyword>
<dbReference type="PROSITE" id="PS50887">
    <property type="entry name" value="GGDEF"/>
    <property type="match status" value="1"/>
</dbReference>
<sequence>MRGPDADGPAMGVRATWIFLTVVIAAVAASVAGYGSKPGDLFYAAVYLAVCSVAWWAPLRLPPGPARRPWLLIALAQTLWLTGDAIELVYYYVFAAVPSVGLADAFWLSGYPLMAVALTLMVRRRAPGRLRGGVLDALAMTIAAAAAAWQFLIEPTLGLGYPVLETVVPVLYPVGDVVLLAGILFVALSPGARTAPTRLLLGAVLLYLAIDIGYNALPYVLDYSVVERIGPLILLGNAGLVAACLHPRRAELTTPSDATASLHPARVLFLGLALMTAPTLTLMHAGFGRAEIAALLATTLCAAFVLARFTIAVREQEHAQARMAYQAQHDPLTGLANRAVLGERLDRVLSAPGAPVAVLYLDLDGFKEINDRYGHEAGDMVLTTVADRLSGVVRDTDVVARLGGDEFVLLCPGLPAGEATQLAGRVLRDMALPVAFRGTDLVVGASVGITAHRGTGPQSTAGLLRQADAAMYEAKRGGRGTWVLSRDDRQDRQDREPSAALGELRSVTS</sequence>
<dbReference type="CDD" id="cd01949">
    <property type="entry name" value="GGDEF"/>
    <property type="match status" value="1"/>
</dbReference>
<reference evidence="4 5" key="1">
    <citation type="submission" date="2022-06" db="EMBL/GenBank/DDBJ databases">
        <title>Actinoplanes abujensis sp. nov., isolated from Nigerian arid soil.</title>
        <authorList>
            <person name="Ding P."/>
        </authorList>
    </citation>
    <scope>NUCLEOTIDE SEQUENCE [LARGE SCALE GENOMIC DNA]</scope>
    <source>
        <strain evidence="5">TRM88002</strain>
    </source>
</reference>
<feature type="transmembrane region" description="Helical" evidence="2">
    <location>
        <begin position="229"/>
        <end position="246"/>
    </location>
</feature>
<accession>A0ABT0XY01</accession>
<dbReference type="PANTHER" id="PTHR46663:SF2">
    <property type="entry name" value="GGDEF DOMAIN-CONTAINING PROTEIN"/>
    <property type="match status" value="1"/>
</dbReference>
<keyword evidence="2" id="KW-0472">Membrane</keyword>
<dbReference type="Pfam" id="PF00990">
    <property type="entry name" value="GGDEF"/>
    <property type="match status" value="1"/>
</dbReference>
<evidence type="ECO:0000313" key="5">
    <source>
        <dbReference type="Proteomes" id="UP001523216"/>
    </source>
</evidence>
<dbReference type="EMBL" id="JAMQOL010000012">
    <property type="protein sequence ID" value="MCM4077989.1"/>
    <property type="molecule type" value="Genomic_DNA"/>
</dbReference>
<dbReference type="SUPFAM" id="SSF55073">
    <property type="entry name" value="Nucleotide cyclase"/>
    <property type="match status" value="1"/>
</dbReference>
<keyword evidence="2" id="KW-1133">Transmembrane helix</keyword>
<feature type="transmembrane region" description="Helical" evidence="2">
    <location>
        <begin position="267"/>
        <end position="286"/>
    </location>
</feature>
<evidence type="ECO:0000256" key="2">
    <source>
        <dbReference type="SAM" id="Phobius"/>
    </source>
</evidence>
<feature type="transmembrane region" description="Helical" evidence="2">
    <location>
        <begin position="292"/>
        <end position="313"/>
    </location>
</feature>
<dbReference type="PANTHER" id="PTHR46663">
    <property type="entry name" value="DIGUANYLATE CYCLASE DGCT-RELATED"/>
    <property type="match status" value="1"/>
</dbReference>
<dbReference type="Gene3D" id="3.30.70.270">
    <property type="match status" value="1"/>
</dbReference>
<dbReference type="InterPro" id="IPR000160">
    <property type="entry name" value="GGDEF_dom"/>
</dbReference>
<comment type="caution">
    <text evidence="4">The sequence shown here is derived from an EMBL/GenBank/DDBJ whole genome shotgun (WGS) entry which is preliminary data.</text>
</comment>
<feature type="transmembrane region" description="Helical" evidence="2">
    <location>
        <begin position="172"/>
        <end position="192"/>
    </location>
</feature>
<dbReference type="InterPro" id="IPR052163">
    <property type="entry name" value="DGC-Regulatory_Protein"/>
</dbReference>
<feature type="transmembrane region" description="Helical" evidence="2">
    <location>
        <begin position="134"/>
        <end position="152"/>
    </location>
</feature>
<evidence type="ECO:0000259" key="3">
    <source>
        <dbReference type="PROSITE" id="PS50887"/>
    </source>
</evidence>
<feature type="transmembrane region" description="Helical" evidence="2">
    <location>
        <begin position="12"/>
        <end position="35"/>
    </location>
</feature>
<feature type="region of interest" description="Disordered" evidence="1">
    <location>
        <begin position="483"/>
        <end position="509"/>
    </location>
</feature>
<feature type="domain" description="GGDEF" evidence="3">
    <location>
        <begin position="354"/>
        <end position="487"/>
    </location>
</feature>
<name>A0ABT0XY01_9ACTN</name>
<protein>
    <submittedName>
        <fullName evidence="4">GGDEF domain-containing protein</fullName>
    </submittedName>
</protein>
<evidence type="ECO:0000313" key="4">
    <source>
        <dbReference type="EMBL" id="MCM4077989.1"/>
    </source>
</evidence>
<dbReference type="InterPro" id="IPR029787">
    <property type="entry name" value="Nucleotide_cyclase"/>
</dbReference>
<dbReference type="RefSeq" id="WP_251797838.1">
    <property type="nucleotide sequence ID" value="NZ_JAMQOL010000012.1"/>
</dbReference>
<feature type="transmembrane region" description="Helical" evidence="2">
    <location>
        <begin position="199"/>
        <end position="217"/>
    </location>
</feature>
<evidence type="ECO:0000256" key="1">
    <source>
        <dbReference type="SAM" id="MobiDB-lite"/>
    </source>
</evidence>
<keyword evidence="5" id="KW-1185">Reference proteome</keyword>
<dbReference type="SMART" id="SM00267">
    <property type="entry name" value="GGDEF"/>
    <property type="match status" value="1"/>
</dbReference>
<dbReference type="InterPro" id="IPR043128">
    <property type="entry name" value="Rev_trsase/Diguanyl_cyclase"/>
</dbReference>
<feature type="compositionally biased region" description="Basic and acidic residues" evidence="1">
    <location>
        <begin position="485"/>
        <end position="497"/>
    </location>
</feature>
<dbReference type="NCBIfam" id="TIGR00254">
    <property type="entry name" value="GGDEF"/>
    <property type="match status" value="1"/>
</dbReference>
<dbReference type="Proteomes" id="UP001523216">
    <property type="component" value="Unassembled WGS sequence"/>
</dbReference>